<dbReference type="STRING" id="1292034.OR37_00241"/>
<dbReference type="RefSeq" id="WP_004615295.1">
    <property type="nucleotide sequence ID" value="NZ_APMP01000001.1"/>
</dbReference>
<dbReference type="eggNOG" id="COG3152">
    <property type="taxonomic scope" value="Bacteria"/>
</dbReference>
<evidence type="ECO:0000256" key="1">
    <source>
        <dbReference type="SAM" id="Phobius"/>
    </source>
</evidence>
<keyword evidence="3" id="KW-1185">Reference proteome</keyword>
<feature type="transmembrane region" description="Helical" evidence="1">
    <location>
        <begin position="57"/>
        <end position="81"/>
    </location>
</feature>
<dbReference type="OrthoDB" id="9812349at2"/>
<dbReference type="PANTHER" id="PTHR34980:SF2">
    <property type="entry name" value="INNER MEMBRANE PROTEIN YHAH-RELATED"/>
    <property type="match status" value="1"/>
</dbReference>
<dbReference type="GO" id="GO:0005886">
    <property type="term" value="C:plasma membrane"/>
    <property type="evidence" value="ECO:0007669"/>
    <property type="project" value="TreeGrafter"/>
</dbReference>
<dbReference type="PATRIC" id="fig|1292034.3.peg.239"/>
<feature type="transmembrane region" description="Helical" evidence="1">
    <location>
        <begin position="93"/>
        <end position="114"/>
    </location>
</feature>
<accession>R0D5B3</accession>
<sequence>MSLMLEPLRKFAVFEGRARRSEYWLFALFQLLVTAGFFIIASVAYGTTSGRQDGPVAILVGLFTLLALLFFIALIIPALAVTVRRLHDTDKSGWWLLISFIPFGSFVILIFTLLDSTPGPNRYGEDPKGRPGPPGAGPVIHNHYYAATPATPDQPTIIS</sequence>
<keyword evidence="1" id="KW-0472">Membrane</keyword>
<proteinExistence type="predicted"/>
<dbReference type="EMBL" id="APMP01000001">
    <property type="protein sequence ID" value="ENZ83736.1"/>
    <property type="molecule type" value="Genomic_DNA"/>
</dbReference>
<dbReference type="Pfam" id="PF05656">
    <property type="entry name" value="DUF805"/>
    <property type="match status" value="1"/>
</dbReference>
<dbReference type="InterPro" id="IPR008523">
    <property type="entry name" value="DUF805"/>
</dbReference>
<protein>
    <submittedName>
        <fullName evidence="2">Putative membrane protein</fullName>
    </submittedName>
</protein>
<dbReference type="AlphaFoldDB" id="R0D5B3"/>
<evidence type="ECO:0000313" key="2">
    <source>
        <dbReference type="EMBL" id="ENZ83736.1"/>
    </source>
</evidence>
<keyword evidence="1" id="KW-0812">Transmembrane</keyword>
<keyword evidence="1" id="KW-1133">Transmembrane helix</keyword>
<reference evidence="2 3" key="1">
    <citation type="journal article" date="2013" name="Genome Announc.">
        <title>Draft Genome Sequence for Caulobacter sp. Strain OR37, a Bacterium Tolerant to Heavy Metals.</title>
        <authorList>
            <person name="Utturkar S.M."/>
            <person name="Bollmann A."/>
            <person name="Brzoska R.M."/>
            <person name="Klingeman D.M."/>
            <person name="Epstein S.E."/>
            <person name="Palumbo A.V."/>
            <person name="Brown S.D."/>
        </authorList>
    </citation>
    <scope>NUCLEOTIDE SEQUENCE [LARGE SCALE GENOMIC DNA]</scope>
    <source>
        <strain evidence="2 3">OR37</strain>
    </source>
</reference>
<name>R0D5B3_CAUVI</name>
<organism evidence="2 3">
    <name type="scientific">Caulobacter vibrioides OR37</name>
    <dbReference type="NCBI Taxonomy" id="1292034"/>
    <lineage>
        <taxon>Bacteria</taxon>
        <taxon>Pseudomonadati</taxon>
        <taxon>Pseudomonadota</taxon>
        <taxon>Alphaproteobacteria</taxon>
        <taxon>Caulobacterales</taxon>
        <taxon>Caulobacteraceae</taxon>
        <taxon>Caulobacter</taxon>
    </lineage>
</organism>
<feature type="transmembrane region" description="Helical" evidence="1">
    <location>
        <begin position="23"/>
        <end position="45"/>
    </location>
</feature>
<dbReference type="Proteomes" id="UP000013063">
    <property type="component" value="Unassembled WGS sequence"/>
</dbReference>
<dbReference type="PANTHER" id="PTHR34980">
    <property type="entry name" value="INNER MEMBRANE PROTEIN-RELATED-RELATED"/>
    <property type="match status" value="1"/>
</dbReference>
<evidence type="ECO:0000313" key="3">
    <source>
        <dbReference type="Proteomes" id="UP000013063"/>
    </source>
</evidence>
<gene>
    <name evidence="2" type="ORF">OR37_00241</name>
</gene>
<comment type="caution">
    <text evidence="2">The sequence shown here is derived from an EMBL/GenBank/DDBJ whole genome shotgun (WGS) entry which is preliminary data.</text>
</comment>